<feature type="chain" id="PRO_5031237495" evidence="2">
    <location>
        <begin position="18"/>
        <end position="591"/>
    </location>
</feature>
<evidence type="ECO:0000256" key="1">
    <source>
        <dbReference type="SAM" id="MobiDB-lite"/>
    </source>
</evidence>
<keyword evidence="2" id="KW-0732">Signal</keyword>
<reference evidence="3" key="1">
    <citation type="submission" date="2020-11" db="EMBL/GenBank/DDBJ databases">
        <authorList>
            <person name="Tran Van P."/>
        </authorList>
    </citation>
    <scope>NUCLEOTIDE SEQUENCE</scope>
</reference>
<dbReference type="SMART" id="SM00696">
    <property type="entry name" value="DM9"/>
    <property type="match status" value="1"/>
</dbReference>
<dbReference type="EMBL" id="OE184305">
    <property type="protein sequence ID" value="CAD7576474.1"/>
    <property type="molecule type" value="Genomic_DNA"/>
</dbReference>
<sequence length="591" mass="64976">MRKFLMCVSTALSLTLSVKVSHTSTSVSIKSLRDLKTGVDPIFLRYSATTIRSRTSLQVDYLTSFEGKVPSLMFLADDDRTVFTHASRRDWCSTERIIRNRPMVVAGSDSQNMIAVILLMVLLRASAEMGVHIRSNYGQLVTSSTLQWVPGEDGTRPQNAVVGAHEIVEVVPIVDTTEDTHMEQQVKVPVYVCRARHNGVWISGQLRSDQRFCSISLLGVASTSNRYEVLENVDEGARLQWVLWDRFSRIPTGAVAGGETYVARRVVEDGEESNKDAGPGVLGFTHHLGKLDPKDGLGRITIINQNNEEQDFTDGEVLVETEPVRYELTGLKFNLWRKRLMRRVVTLTNNTLRNGAATVAVNVDMALAYDSEYSLYWGQGKAILKGLPTTVRLANGTLVGEIKWGLPEVEERKDLFSVEYFLEPGTAVNVTLRGNHTESEVPYSGKLVAVYEDGSTKARDIEGSRREVAMLDVRPEFSAVYYIRNLTLVPTTTTTTTTSTTTTTTTTTTTMSTTTAMSVETPAVAETRRNKTPMGSNVKGENSSIQSDEASSLKKERGATPEGIGSNPGERAGPGAALLLSIAITILHRIT</sequence>
<dbReference type="PANTHER" id="PTHR31649">
    <property type="entry name" value="AGAP009604-PA"/>
    <property type="match status" value="1"/>
</dbReference>
<dbReference type="AlphaFoldDB" id="A0A7R9JCA8"/>
<organism evidence="3">
    <name type="scientific">Timema californicum</name>
    <name type="common">California timema</name>
    <name type="synonym">Walking stick</name>
    <dbReference type="NCBI Taxonomy" id="61474"/>
    <lineage>
        <taxon>Eukaryota</taxon>
        <taxon>Metazoa</taxon>
        <taxon>Ecdysozoa</taxon>
        <taxon>Arthropoda</taxon>
        <taxon>Hexapoda</taxon>
        <taxon>Insecta</taxon>
        <taxon>Pterygota</taxon>
        <taxon>Neoptera</taxon>
        <taxon>Polyneoptera</taxon>
        <taxon>Phasmatodea</taxon>
        <taxon>Timematodea</taxon>
        <taxon>Timematoidea</taxon>
        <taxon>Timematidae</taxon>
        <taxon>Timema</taxon>
    </lineage>
</organism>
<dbReference type="PANTHER" id="PTHR31649:SF11">
    <property type="entry name" value="PROTEIN UNZIPPED"/>
    <property type="match status" value="1"/>
</dbReference>
<protein>
    <submittedName>
        <fullName evidence="3">(California timema) hypothetical protein</fullName>
    </submittedName>
</protein>
<evidence type="ECO:0000256" key="2">
    <source>
        <dbReference type="SAM" id="SignalP"/>
    </source>
</evidence>
<proteinExistence type="predicted"/>
<dbReference type="Pfam" id="PF11901">
    <property type="entry name" value="DM9"/>
    <property type="match status" value="1"/>
</dbReference>
<feature type="region of interest" description="Disordered" evidence="1">
    <location>
        <begin position="526"/>
        <end position="574"/>
    </location>
</feature>
<dbReference type="InterPro" id="IPR006616">
    <property type="entry name" value="DM9_repeat"/>
</dbReference>
<evidence type="ECO:0000313" key="3">
    <source>
        <dbReference type="EMBL" id="CAD7576474.1"/>
    </source>
</evidence>
<feature type="signal peptide" evidence="2">
    <location>
        <begin position="1"/>
        <end position="17"/>
    </location>
</feature>
<accession>A0A7R9JCA8</accession>
<gene>
    <name evidence="3" type="ORF">TCMB3V08_LOCUS9042</name>
</gene>
<feature type="compositionally biased region" description="Polar residues" evidence="1">
    <location>
        <begin position="533"/>
        <end position="550"/>
    </location>
</feature>
<name>A0A7R9JCA8_TIMCA</name>